<evidence type="ECO:0000259" key="8">
    <source>
        <dbReference type="PROSITE" id="PS50157"/>
    </source>
</evidence>
<dbReference type="PROSITE" id="PS50157">
    <property type="entry name" value="ZINC_FINGER_C2H2_2"/>
    <property type="match status" value="6"/>
</dbReference>
<dbReference type="Pfam" id="PF00096">
    <property type="entry name" value="zf-C2H2"/>
    <property type="match status" value="1"/>
</dbReference>
<dbReference type="PANTHER" id="PTHR24393">
    <property type="entry name" value="ZINC FINGER PROTEIN"/>
    <property type="match status" value="1"/>
</dbReference>
<evidence type="ECO:0000256" key="4">
    <source>
        <dbReference type="ARBA" id="ARBA00022833"/>
    </source>
</evidence>
<evidence type="ECO:0000256" key="5">
    <source>
        <dbReference type="ARBA" id="ARBA00023242"/>
    </source>
</evidence>
<feature type="compositionally biased region" description="Basic and acidic residues" evidence="7">
    <location>
        <begin position="186"/>
        <end position="195"/>
    </location>
</feature>
<feature type="domain" description="C2H2-type" evidence="8">
    <location>
        <begin position="485"/>
        <end position="512"/>
    </location>
</feature>
<keyword evidence="2" id="KW-0677">Repeat</keyword>
<feature type="domain" description="C2H2-type" evidence="8">
    <location>
        <begin position="455"/>
        <end position="483"/>
    </location>
</feature>
<feature type="domain" description="C2H2-type" evidence="8">
    <location>
        <begin position="581"/>
        <end position="611"/>
    </location>
</feature>
<feature type="compositionally biased region" description="Basic and acidic residues" evidence="7">
    <location>
        <begin position="294"/>
        <end position="306"/>
    </location>
</feature>
<name>A0ABP1Q3Q7_9HEXA</name>
<protein>
    <recommendedName>
        <fullName evidence="8">C2H2-type domain-containing protein</fullName>
    </recommendedName>
</protein>
<organism evidence="9 10">
    <name type="scientific">Orchesella dallaii</name>
    <dbReference type="NCBI Taxonomy" id="48710"/>
    <lineage>
        <taxon>Eukaryota</taxon>
        <taxon>Metazoa</taxon>
        <taxon>Ecdysozoa</taxon>
        <taxon>Arthropoda</taxon>
        <taxon>Hexapoda</taxon>
        <taxon>Collembola</taxon>
        <taxon>Entomobryomorpha</taxon>
        <taxon>Entomobryoidea</taxon>
        <taxon>Orchesellidae</taxon>
        <taxon>Orchesellinae</taxon>
        <taxon>Orchesella</taxon>
    </lineage>
</organism>
<dbReference type="EMBL" id="CAXLJM020000022">
    <property type="protein sequence ID" value="CAL8087944.1"/>
    <property type="molecule type" value="Genomic_DNA"/>
</dbReference>
<evidence type="ECO:0000256" key="2">
    <source>
        <dbReference type="ARBA" id="ARBA00022737"/>
    </source>
</evidence>
<keyword evidence="3 6" id="KW-0863">Zinc-finger</keyword>
<keyword evidence="10" id="KW-1185">Reference proteome</keyword>
<sequence>MAYWGSPIDLCIVCNSFIPGKLKIRRKKVEKPLKYRVTRKQRQKLEDGLGFEVTPHLRPFFVIKEIFKLPNENVCDMLRNLGNPSEWFEMCETCSSSIDEGIEVLGKLKRLEERFVKIKEGLHGKVHSSRLEETKDEVETLGLDEVKTAYRRKIRNSLPTISPELPVPIEQGAHEVKIEDIHSETELDEPGHESYFESESLQEAGDTSDLQEPTKSHRWKTFIMVEMDAAMTSSDNVTQIESKDLSLTAEKGNVECVVKCSDTTQKRCAPLKRKLKGKTCHFESTTDDEIESDPSDRVPDDFDKYSDPPYFPGQPLSSARRKPAAKRKRKKILSQDEVEDCRIEENEDEHVGFLNSRPITRSQKILNRAHSKGSVQKAKQVLRKCPYTITKCVGRPPISKKWNRILDHGNDFLDMNLIAYPPKTEEEKRKIPKEFAKNEPEVLKEYGRLSAATENSCPSCGKYFSHKYFAISHIHRFHLGIRKPWTCNQCSMKFVDARRFLYHLKFHDAGKIFSCPICKSFMGSSQEKLDHHLVAHQEHVPNPACDPCGKVFIDFKSYLRHMSMEHGFEYRKHFVKQPVVCVCEVCSKTFKAKRSLKFHQVTNHGHVDEEGMFPICPHCGKLLQSALDLEHHIQKEHVKATNFFCDQCGAGFVLKNELNRHIGDVHNEATSKTCHVCNFVVKNENQFRKHMNKQHPEVLTMSVDELEAYKKKLNDEKPHKCTLCDKSFAFSIILFHHYRNEHPEVTDKFRCEICGKGYSRACSVKRHYESAHEKKMVQCQYCDKEVAIGSLYIHQKAKSCVAERKVEADAKNSIRLVNSRQLQA</sequence>
<dbReference type="Proteomes" id="UP001642540">
    <property type="component" value="Unassembled WGS sequence"/>
</dbReference>
<evidence type="ECO:0000256" key="7">
    <source>
        <dbReference type="SAM" id="MobiDB-lite"/>
    </source>
</evidence>
<feature type="compositionally biased region" description="Basic residues" evidence="7">
    <location>
        <begin position="319"/>
        <end position="330"/>
    </location>
</feature>
<feature type="domain" description="C2H2-type" evidence="8">
    <location>
        <begin position="749"/>
        <end position="777"/>
    </location>
</feature>
<accession>A0ABP1Q3Q7</accession>
<dbReference type="PROSITE" id="PS00028">
    <property type="entry name" value="ZINC_FINGER_C2H2_1"/>
    <property type="match status" value="8"/>
</dbReference>
<evidence type="ECO:0000313" key="9">
    <source>
        <dbReference type="EMBL" id="CAL8087944.1"/>
    </source>
</evidence>
<comment type="caution">
    <text evidence="9">The sequence shown here is derived from an EMBL/GenBank/DDBJ whole genome shotgun (WGS) entry which is preliminary data.</text>
</comment>
<dbReference type="InterPro" id="IPR013087">
    <property type="entry name" value="Znf_C2H2_type"/>
</dbReference>
<feature type="region of interest" description="Disordered" evidence="7">
    <location>
        <begin position="284"/>
        <end position="330"/>
    </location>
</feature>
<feature type="domain" description="C2H2-type" evidence="8">
    <location>
        <begin position="643"/>
        <end position="671"/>
    </location>
</feature>
<keyword evidence="1" id="KW-0479">Metal-binding</keyword>
<dbReference type="Gene3D" id="3.30.160.60">
    <property type="entry name" value="Classic Zinc Finger"/>
    <property type="match status" value="6"/>
</dbReference>
<feature type="region of interest" description="Disordered" evidence="7">
    <location>
        <begin position="186"/>
        <end position="215"/>
    </location>
</feature>
<evidence type="ECO:0000256" key="6">
    <source>
        <dbReference type="PROSITE-ProRule" id="PRU00042"/>
    </source>
</evidence>
<dbReference type="InterPro" id="IPR036236">
    <property type="entry name" value="Znf_C2H2_sf"/>
</dbReference>
<evidence type="ECO:0000256" key="3">
    <source>
        <dbReference type="ARBA" id="ARBA00022771"/>
    </source>
</evidence>
<evidence type="ECO:0000256" key="1">
    <source>
        <dbReference type="ARBA" id="ARBA00022723"/>
    </source>
</evidence>
<keyword evidence="5" id="KW-0539">Nucleus</keyword>
<gene>
    <name evidence="9" type="ORF">ODALV1_LOCUS6902</name>
</gene>
<proteinExistence type="predicted"/>
<dbReference type="PANTHER" id="PTHR24393:SF34">
    <property type="entry name" value="PR_SET DOMAIN 13"/>
    <property type="match status" value="1"/>
</dbReference>
<evidence type="ECO:0000313" key="10">
    <source>
        <dbReference type="Proteomes" id="UP001642540"/>
    </source>
</evidence>
<feature type="domain" description="C2H2-type" evidence="8">
    <location>
        <begin position="719"/>
        <end position="742"/>
    </location>
</feature>
<dbReference type="SMART" id="SM00355">
    <property type="entry name" value="ZnF_C2H2"/>
    <property type="match status" value="10"/>
</dbReference>
<dbReference type="SUPFAM" id="SSF57667">
    <property type="entry name" value="beta-beta-alpha zinc fingers"/>
    <property type="match status" value="4"/>
</dbReference>
<reference evidence="9 10" key="1">
    <citation type="submission" date="2024-08" db="EMBL/GenBank/DDBJ databases">
        <authorList>
            <person name="Cucini C."/>
            <person name="Frati F."/>
        </authorList>
    </citation>
    <scope>NUCLEOTIDE SEQUENCE [LARGE SCALE GENOMIC DNA]</scope>
</reference>
<keyword evidence="4" id="KW-0862">Zinc</keyword>